<dbReference type="RefSeq" id="XP_019017479.1">
    <property type="nucleotide sequence ID" value="XM_019159980.1"/>
</dbReference>
<sequence length="98" mass="10486">MDRKVYDTETCMQRSTLARSMSSLLSPWAAAITLFQPLSAAPADASCAEDRKGSERVEKALPEAIASLQKGEGRGKPDALCQSACLPEQNTGNYKHAG</sequence>
<evidence type="ECO:0000313" key="1">
    <source>
        <dbReference type="EMBL" id="ODQ46366.1"/>
    </source>
</evidence>
<protein>
    <submittedName>
        <fullName evidence="1">Uncharacterized protein</fullName>
    </submittedName>
</protein>
<accession>A0A1E3NJV8</accession>
<gene>
    <name evidence="1" type="ORF">PICMEDRAFT_128760</name>
</gene>
<dbReference type="EMBL" id="KV454003">
    <property type="protein sequence ID" value="ODQ46366.1"/>
    <property type="molecule type" value="Genomic_DNA"/>
</dbReference>
<organism evidence="1 2">
    <name type="scientific">Pichia membranifaciens NRRL Y-2026</name>
    <dbReference type="NCBI Taxonomy" id="763406"/>
    <lineage>
        <taxon>Eukaryota</taxon>
        <taxon>Fungi</taxon>
        <taxon>Dikarya</taxon>
        <taxon>Ascomycota</taxon>
        <taxon>Saccharomycotina</taxon>
        <taxon>Pichiomycetes</taxon>
        <taxon>Pichiales</taxon>
        <taxon>Pichiaceae</taxon>
        <taxon>Pichia</taxon>
    </lineage>
</organism>
<dbReference type="AlphaFoldDB" id="A0A1E3NJV8"/>
<reference evidence="1 2" key="1">
    <citation type="journal article" date="2016" name="Proc. Natl. Acad. Sci. U.S.A.">
        <title>Comparative genomics of biotechnologically important yeasts.</title>
        <authorList>
            <person name="Riley R."/>
            <person name="Haridas S."/>
            <person name="Wolfe K.H."/>
            <person name="Lopes M.R."/>
            <person name="Hittinger C.T."/>
            <person name="Goeker M."/>
            <person name="Salamov A.A."/>
            <person name="Wisecaver J.H."/>
            <person name="Long T.M."/>
            <person name="Calvey C.H."/>
            <person name="Aerts A.L."/>
            <person name="Barry K.W."/>
            <person name="Choi C."/>
            <person name="Clum A."/>
            <person name="Coughlan A.Y."/>
            <person name="Deshpande S."/>
            <person name="Douglass A.P."/>
            <person name="Hanson S.J."/>
            <person name="Klenk H.-P."/>
            <person name="LaButti K.M."/>
            <person name="Lapidus A."/>
            <person name="Lindquist E.A."/>
            <person name="Lipzen A.M."/>
            <person name="Meier-Kolthoff J.P."/>
            <person name="Ohm R.A."/>
            <person name="Otillar R.P."/>
            <person name="Pangilinan J.L."/>
            <person name="Peng Y."/>
            <person name="Rokas A."/>
            <person name="Rosa C.A."/>
            <person name="Scheuner C."/>
            <person name="Sibirny A.A."/>
            <person name="Slot J.C."/>
            <person name="Stielow J.B."/>
            <person name="Sun H."/>
            <person name="Kurtzman C.P."/>
            <person name="Blackwell M."/>
            <person name="Grigoriev I.V."/>
            <person name="Jeffries T.W."/>
        </authorList>
    </citation>
    <scope>NUCLEOTIDE SEQUENCE [LARGE SCALE GENOMIC DNA]</scope>
    <source>
        <strain evidence="1 2">NRRL Y-2026</strain>
    </source>
</reference>
<proteinExistence type="predicted"/>
<name>A0A1E3NJV8_9ASCO</name>
<dbReference type="Proteomes" id="UP000094455">
    <property type="component" value="Unassembled WGS sequence"/>
</dbReference>
<keyword evidence="2" id="KW-1185">Reference proteome</keyword>
<evidence type="ECO:0000313" key="2">
    <source>
        <dbReference type="Proteomes" id="UP000094455"/>
    </source>
</evidence>
<dbReference type="GeneID" id="30176667"/>